<evidence type="ECO:0000256" key="14">
    <source>
        <dbReference type="SAM" id="Phobius"/>
    </source>
</evidence>
<keyword evidence="11 14" id="KW-1133">Transmembrane helix</keyword>
<feature type="transmembrane region" description="Helical" evidence="14">
    <location>
        <begin position="37"/>
        <end position="57"/>
    </location>
</feature>
<dbReference type="PATRIC" id="fig|1441095.3.peg.5043"/>
<dbReference type="InterPro" id="IPR005467">
    <property type="entry name" value="His_kinase_dom"/>
</dbReference>
<dbReference type="PRINTS" id="PR00344">
    <property type="entry name" value="BCTRLSENSOR"/>
</dbReference>
<gene>
    <name evidence="16" type="ORF">AM592_22765</name>
</gene>
<evidence type="ECO:0000256" key="11">
    <source>
        <dbReference type="ARBA" id="ARBA00022989"/>
    </source>
</evidence>
<dbReference type="AlphaFoldDB" id="A0A0M3RB59"/>
<keyword evidence="10" id="KW-0067">ATP-binding</keyword>
<evidence type="ECO:0000256" key="2">
    <source>
        <dbReference type="ARBA" id="ARBA00004651"/>
    </source>
</evidence>
<evidence type="ECO:0000256" key="4">
    <source>
        <dbReference type="ARBA" id="ARBA00022475"/>
    </source>
</evidence>
<evidence type="ECO:0000256" key="13">
    <source>
        <dbReference type="ARBA" id="ARBA00023136"/>
    </source>
</evidence>
<evidence type="ECO:0000256" key="7">
    <source>
        <dbReference type="ARBA" id="ARBA00022692"/>
    </source>
</evidence>
<keyword evidence="9" id="KW-0418">Kinase</keyword>
<keyword evidence="7 14" id="KW-0812">Transmembrane</keyword>
<feature type="transmembrane region" description="Helical" evidence="14">
    <location>
        <begin position="69"/>
        <end position="96"/>
    </location>
</feature>
<dbReference type="Pfam" id="PF00512">
    <property type="entry name" value="HisKA"/>
    <property type="match status" value="1"/>
</dbReference>
<protein>
    <recommendedName>
        <fullName evidence="3">histidine kinase</fullName>
        <ecNumber evidence="3">2.7.13.3</ecNumber>
    </recommendedName>
</protein>
<evidence type="ECO:0000256" key="12">
    <source>
        <dbReference type="ARBA" id="ARBA00023012"/>
    </source>
</evidence>
<evidence type="ECO:0000256" key="9">
    <source>
        <dbReference type="ARBA" id="ARBA00022777"/>
    </source>
</evidence>
<dbReference type="Pfam" id="PF02518">
    <property type="entry name" value="HATPase_c"/>
    <property type="match status" value="1"/>
</dbReference>
<dbReference type="InterPro" id="IPR003661">
    <property type="entry name" value="HisK_dim/P_dom"/>
</dbReference>
<comment type="subcellular location">
    <subcellularLocation>
        <location evidence="2">Cell membrane</location>
        <topology evidence="2">Multi-pass membrane protein</topology>
    </subcellularLocation>
</comment>
<feature type="transmembrane region" description="Helical" evidence="14">
    <location>
        <begin position="7"/>
        <end position="25"/>
    </location>
</feature>
<keyword evidence="5" id="KW-0597">Phosphoprotein</keyword>
<feature type="transmembrane region" description="Helical" evidence="14">
    <location>
        <begin position="132"/>
        <end position="153"/>
    </location>
</feature>
<dbReference type="InterPro" id="IPR036097">
    <property type="entry name" value="HisK_dim/P_sf"/>
</dbReference>
<evidence type="ECO:0000256" key="6">
    <source>
        <dbReference type="ARBA" id="ARBA00022679"/>
    </source>
</evidence>
<dbReference type="SMART" id="SM00388">
    <property type="entry name" value="HisKA"/>
    <property type="match status" value="1"/>
</dbReference>
<dbReference type="PANTHER" id="PTHR43065">
    <property type="entry name" value="SENSOR HISTIDINE KINASE"/>
    <property type="match status" value="1"/>
</dbReference>
<evidence type="ECO:0000256" key="5">
    <source>
        <dbReference type="ARBA" id="ARBA00022553"/>
    </source>
</evidence>
<dbReference type="SUPFAM" id="SSF55874">
    <property type="entry name" value="ATPase domain of HSP90 chaperone/DNA topoisomerase II/histidine kinase"/>
    <property type="match status" value="1"/>
</dbReference>
<keyword evidence="13 14" id="KW-0472">Membrane</keyword>
<sequence length="427" mass="48420">MIESIEQVSYHILVMILPMVIYHLFIKEDKLNRKKFISFLFGTLFISLFLTMTNPVLFSDGYHYDFRVIPIIIAFLYDGVKPGVMLVGLMLMYRYWFGGNGFYVTLVNYFIAAVALILISRNFSSYPLRKKLYSISLFFWGIAFTRAISLLLLNELAQLISMMLFSFLTYVTLLILVLIIENLDIQIVYKKQIIDSERLNTISQLAASVAHEVRNPMTSVKGFLQLMKTNDNLNEKQMKYIAISLEELKRTEGVINDYLSLAKPGKEVKEEIQISFEVQSAIDIITSYTNTHNIAIFSSIEEGLFIKGNRSELKQALLNIMKNGVEAIDSNGTLTINTYKKNNNVCIEIIDNGIGMTKKQIQNLGTPYYSTKIKGTGVGLTITYNIIKEMNGTISVTSKKDVGTTFCIELPLLMINATAVYDKAEVL</sequence>
<evidence type="ECO:0000313" key="17">
    <source>
        <dbReference type="Proteomes" id="UP000067625"/>
    </source>
</evidence>
<dbReference type="Gene3D" id="3.30.565.10">
    <property type="entry name" value="Histidine kinase-like ATPase, C-terminal domain"/>
    <property type="match status" value="1"/>
</dbReference>
<dbReference type="CDD" id="cd00082">
    <property type="entry name" value="HisKA"/>
    <property type="match status" value="1"/>
</dbReference>
<dbReference type="PANTHER" id="PTHR43065:SF46">
    <property type="entry name" value="C4-DICARBOXYLATE TRANSPORT SENSOR PROTEIN DCTB"/>
    <property type="match status" value="1"/>
</dbReference>
<dbReference type="Gene3D" id="1.10.287.130">
    <property type="match status" value="1"/>
</dbReference>
<dbReference type="GO" id="GO:0000155">
    <property type="term" value="F:phosphorelay sensor kinase activity"/>
    <property type="evidence" value="ECO:0007669"/>
    <property type="project" value="InterPro"/>
</dbReference>
<dbReference type="InterPro" id="IPR036890">
    <property type="entry name" value="HATPase_C_sf"/>
</dbReference>
<dbReference type="GO" id="GO:0005524">
    <property type="term" value="F:ATP binding"/>
    <property type="evidence" value="ECO:0007669"/>
    <property type="project" value="UniProtKB-KW"/>
</dbReference>
<evidence type="ECO:0000256" key="10">
    <source>
        <dbReference type="ARBA" id="ARBA00022840"/>
    </source>
</evidence>
<feature type="transmembrane region" description="Helical" evidence="14">
    <location>
        <begin position="102"/>
        <end position="120"/>
    </location>
</feature>
<evidence type="ECO:0000259" key="15">
    <source>
        <dbReference type="PROSITE" id="PS50109"/>
    </source>
</evidence>
<dbReference type="SMART" id="SM00387">
    <property type="entry name" value="HATPase_c"/>
    <property type="match status" value="1"/>
</dbReference>
<evidence type="ECO:0000313" key="16">
    <source>
        <dbReference type="EMBL" id="ALC84386.1"/>
    </source>
</evidence>
<comment type="catalytic activity">
    <reaction evidence="1">
        <text>ATP + protein L-histidine = ADP + protein N-phospho-L-histidine.</text>
        <dbReference type="EC" id="2.7.13.3"/>
    </reaction>
</comment>
<dbReference type="STRING" id="1441095.AM592_22765"/>
<dbReference type="EMBL" id="CP012600">
    <property type="protein sequence ID" value="ALC84386.1"/>
    <property type="molecule type" value="Genomic_DNA"/>
</dbReference>
<accession>A0A0M3RB59</accession>
<evidence type="ECO:0000256" key="3">
    <source>
        <dbReference type="ARBA" id="ARBA00012438"/>
    </source>
</evidence>
<keyword evidence="8" id="KW-0547">Nucleotide-binding</keyword>
<dbReference type="InterPro" id="IPR003594">
    <property type="entry name" value="HATPase_dom"/>
</dbReference>
<reference evidence="17" key="1">
    <citation type="submission" date="2015-08" db="EMBL/GenBank/DDBJ databases">
        <title>Genome sequencing project for genomic taxonomy and phylogenomics of Bacillus-like bacteria.</title>
        <authorList>
            <person name="Liu B."/>
            <person name="Wang J."/>
            <person name="Zhu Y."/>
            <person name="Liu G."/>
            <person name="Chen Q."/>
            <person name="Chen Z."/>
            <person name="Lan J."/>
            <person name="Che J."/>
            <person name="Ge C."/>
            <person name="Shi H."/>
            <person name="Pan Z."/>
            <person name="Liu X."/>
        </authorList>
    </citation>
    <scope>NUCLEOTIDE SEQUENCE [LARGE SCALE GENOMIC DNA]</scope>
    <source>
        <strain evidence="17">FJAT-4402</strain>
    </source>
</reference>
<keyword evidence="6" id="KW-0808">Transferase</keyword>
<keyword evidence="17" id="KW-1185">Reference proteome</keyword>
<dbReference type="EC" id="2.7.13.3" evidence="3"/>
<dbReference type="InterPro" id="IPR011620">
    <property type="entry name" value="Sig_transdc_His_kinase_LytS_TM"/>
</dbReference>
<feature type="domain" description="Histidine kinase" evidence="15">
    <location>
        <begin position="208"/>
        <end position="414"/>
    </location>
</feature>
<dbReference type="GO" id="GO:0071555">
    <property type="term" value="P:cell wall organization"/>
    <property type="evidence" value="ECO:0007669"/>
    <property type="project" value="InterPro"/>
</dbReference>
<feature type="transmembrane region" description="Helical" evidence="14">
    <location>
        <begin position="159"/>
        <end position="180"/>
    </location>
</feature>
<dbReference type="Proteomes" id="UP000067625">
    <property type="component" value="Chromosome"/>
</dbReference>
<dbReference type="Pfam" id="PF07694">
    <property type="entry name" value="5TM-5TMR_LYT"/>
    <property type="match status" value="1"/>
</dbReference>
<dbReference type="GO" id="GO:0005886">
    <property type="term" value="C:plasma membrane"/>
    <property type="evidence" value="ECO:0007669"/>
    <property type="project" value="UniProtKB-SubCell"/>
</dbReference>
<reference evidence="16 17" key="2">
    <citation type="journal article" date="2016" name="Int. J. Syst. Evol. Microbiol.">
        <title>Bacillus gobiensis sp. nov., isolated from a soil sample.</title>
        <authorList>
            <person name="Liu B."/>
            <person name="Liu G.H."/>
            <person name="Cetin S."/>
            <person name="Schumann P."/>
            <person name="Pan Z.Z."/>
            <person name="Chen Q.Q."/>
        </authorList>
    </citation>
    <scope>NUCLEOTIDE SEQUENCE [LARGE SCALE GENOMIC DNA]</scope>
    <source>
        <strain evidence="16 17">FJAT-4402</strain>
    </source>
</reference>
<keyword evidence="4" id="KW-1003">Cell membrane</keyword>
<evidence type="ECO:0000256" key="8">
    <source>
        <dbReference type="ARBA" id="ARBA00022741"/>
    </source>
</evidence>
<name>A0A0M3RB59_9BACI</name>
<dbReference type="PROSITE" id="PS50109">
    <property type="entry name" value="HIS_KIN"/>
    <property type="match status" value="1"/>
</dbReference>
<organism evidence="16 17">
    <name type="scientific">Bacillus gobiensis</name>
    <dbReference type="NCBI Taxonomy" id="1441095"/>
    <lineage>
        <taxon>Bacteria</taxon>
        <taxon>Bacillati</taxon>
        <taxon>Bacillota</taxon>
        <taxon>Bacilli</taxon>
        <taxon>Bacillales</taxon>
        <taxon>Bacillaceae</taxon>
        <taxon>Bacillus</taxon>
    </lineage>
</organism>
<proteinExistence type="predicted"/>
<keyword evidence="12" id="KW-0902">Two-component regulatory system</keyword>
<dbReference type="InterPro" id="IPR004358">
    <property type="entry name" value="Sig_transdc_His_kin-like_C"/>
</dbReference>
<dbReference type="SUPFAM" id="SSF47384">
    <property type="entry name" value="Homodimeric domain of signal transducing histidine kinase"/>
    <property type="match status" value="1"/>
</dbReference>
<evidence type="ECO:0000256" key="1">
    <source>
        <dbReference type="ARBA" id="ARBA00000085"/>
    </source>
</evidence>